<organism evidence="6 7">
    <name type="scientific">Armadillidium nasatum</name>
    <dbReference type="NCBI Taxonomy" id="96803"/>
    <lineage>
        <taxon>Eukaryota</taxon>
        <taxon>Metazoa</taxon>
        <taxon>Ecdysozoa</taxon>
        <taxon>Arthropoda</taxon>
        <taxon>Crustacea</taxon>
        <taxon>Multicrustacea</taxon>
        <taxon>Malacostraca</taxon>
        <taxon>Eumalacostraca</taxon>
        <taxon>Peracarida</taxon>
        <taxon>Isopoda</taxon>
        <taxon>Oniscidea</taxon>
        <taxon>Crinocheta</taxon>
        <taxon>Armadillidiidae</taxon>
        <taxon>Armadillidium</taxon>
    </lineage>
</organism>
<evidence type="ECO:0000256" key="1">
    <source>
        <dbReference type="ARBA" id="ARBA00022723"/>
    </source>
</evidence>
<comment type="caution">
    <text evidence="6">The sequence shown here is derived from an EMBL/GenBank/DDBJ whole genome shotgun (WGS) entry which is preliminary data.</text>
</comment>
<gene>
    <name evidence="6" type="primary">zmat5</name>
    <name evidence="6" type="ORF">Anas_07335</name>
</gene>
<dbReference type="OrthoDB" id="2417221at2759"/>
<proteinExistence type="predicted"/>
<protein>
    <submittedName>
        <fullName evidence="6">Zinc finger matrin-type protein 5</fullName>
    </submittedName>
</protein>
<evidence type="ECO:0000313" key="7">
    <source>
        <dbReference type="Proteomes" id="UP000326759"/>
    </source>
</evidence>
<dbReference type="Gene3D" id="3.30.160.60">
    <property type="entry name" value="Classic Zinc Finger"/>
    <property type="match status" value="1"/>
</dbReference>
<dbReference type="InterPro" id="IPR000571">
    <property type="entry name" value="Znf_CCCH"/>
</dbReference>
<dbReference type="AlphaFoldDB" id="A0A5N5TP62"/>
<keyword evidence="3 4" id="KW-0862">Zinc</keyword>
<dbReference type="GO" id="GO:0005689">
    <property type="term" value="C:U12-type spliceosomal complex"/>
    <property type="evidence" value="ECO:0007669"/>
    <property type="project" value="TreeGrafter"/>
</dbReference>
<dbReference type="SUPFAM" id="SSF90229">
    <property type="entry name" value="CCCH zinc finger"/>
    <property type="match status" value="1"/>
</dbReference>
<dbReference type="GO" id="GO:0008270">
    <property type="term" value="F:zinc ion binding"/>
    <property type="evidence" value="ECO:0007669"/>
    <property type="project" value="UniProtKB-KW"/>
</dbReference>
<feature type="domain" description="C3H1-type" evidence="5">
    <location>
        <begin position="52"/>
        <end position="80"/>
    </location>
</feature>
<dbReference type="Pfam" id="PF06220">
    <property type="entry name" value="zf-U1"/>
    <property type="match status" value="1"/>
</dbReference>
<sequence>MGGKRYYCDYCDRSLPYSVEARKKHNTGHQHRLVRQTYFNNNKSASEKFNEEISKSKCKRFFSGQNCAFGANCIFSHKTETELENLKREAIAEYKKNNLPSQVSRDGKEPSYDHILFFLERNCNPTMKKVIETISDYDKSHQYLNSYYPLPPSLQPPTIEDLITSEYNTWG</sequence>
<evidence type="ECO:0000256" key="2">
    <source>
        <dbReference type="ARBA" id="ARBA00022771"/>
    </source>
</evidence>
<dbReference type="PROSITE" id="PS50103">
    <property type="entry name" value="ZF_C3H1"/>
    <property type="match status" value="1"/>
</dbReference>
<evidence type="ECO:0000256" key="3">
    <source>
        <dbReference type="ARBA" id="ARBA00022833"/>
    </source>
</evidence>
<keyword evidence="1 4" id="KW-0479">Metal-binding</keyword>
<dbReference type="InterPro" id="IPR036855">
    <property type="entry name" value="Znf_CCCH_sf"/>
</dbReference>
<evidence type="ECO:0000259" key="5">
    <source>
        <dbReference type="PROSITE" id="PS50103"/>
    </source>
</evidence>
<feature type="zinc finger region" description="C3H1-type" evidence="4">
    <location>
        <begin position="52"/>
        <end position="80"/>
    </location>
</feature>
<dbReference type="SUPFAM" id="SSF57667">
    <property type="entry name" value="beta-beta-alpha zinc fingers"/>
    <property type="match status" value="1"/>
</dbReference>
<dbReference type="EMBL" id="SEYY01000139">
    <property type="protein sequence ID" value="KAB7507936.1"/>
    <property type="molecule type" value="Genomic_DNA"/>
</dbReference>
<dbReference type="PANTHER" id="PTHR16465:SF0">
    <property type="entry name" value="ZINC FINGER MATRIN-TYPE PROTEIN 5"/>
    <property type="match status" value="1"/>
</dbReference>
<dbReference type="InterPro" id="IPR013085">
    <property type="entry name" value="U1-CZ_Znf_C2H2"/>
</dbReference>
<evidence type="ECO:0000313" key="6">
    <source>
        <dbReference type="EMBL" id="KAB7507936.1"/>
    </source>
</evidence>
<keyword evidence="7" id="KW-1185">Reference proteome</keyword>
<dbReference type="InterPro" id="IPR036236">
    <property type="entry name" value="Znf_C2H2_sf"/>
</dbReference>
<dbReference type="Proteomes" id="UP000326759">
    <property type="component" value="Unassembled WGS sequence"/>
</dbReference>
<name>A0A5N5TP62_9CRUS</name>
<accession>A0A5N5TP62</accession>
<reference evidence="6 7" key="1">
    <citation type="journal article" date="2019" name="PLoS Biol.">
        <title>Sex chromosomes control vertical transmission of feminizing Wolbachia symbionts in an isopod.</title>
        <authorList>
            <person name="Becking T."/>
            <person name="Chebbi M.A."/>
            <person name="Giraud I."/>
            <person name="Moumen B."/>
            <person name="Laverre T."/>
            <person name="Caubet Y."/>
            <person name="Peccoud J."/>
            <person name="Gilbert C."/>
            <person name="Cordaux R."/>
        </authorList>
    </citation>
    <scope>NUCLEOTIDE SEQUENCE [LARGE SCALE GENOMIC DNA]</scope>
    <source>
        <strain evidence="6">ANa2</strain>
        <tissue evidence="6">Whole body excluding digestive tract and cuticle</tissue>
    </source>
</reference>
<evidence type="ECO:0000256" key="4">
    <source>
        <dbReference type="PROSITE-ProRule" id="PRU00723"/>
    </source>
</evidence>
<keyword evidence="2 4" id="KW-0863">Zinc-finger</keyword>
<dbReference type="PANTHER" id="PTHR16465">
    <property type="entry name" value="NUCLEASE-RELATED"/>
    <property type="match status" value="1"/>
</dbReference>